<dbReference type="PANTHER" id="PTHR46948:SF1">
    <property type="entry name" value="RIBONUCLEASE P PROTEIN SUBUNIT P38"/>
    <property type="match status" value="1"/>
</dbReference>
<dbReference type="SUPFAM" id="SSF55315">
    <property type="entry name" value="L30e-like"/>
    <property type="match status" value="1"/>
</dbReference>
<feature type="domain" description="Ribosomal protein eL8/eL30/eS12/Gadd45" evidence="2">
    <location>
        <begin position="95"/>
        <end position="136"/>
    </location>
</feature>
<comment type="caution">
    <text evidence="3">The sequence shown here is derived from an EMBL/GenBank/DDBJ whole genome shotgun (WGS) entry which is preliminary data.</text>
</comment>
<reference evidence="3 4" key="1">
    <citation type="submission" date="2024-05" db="EMBL/GenBank/DDBJ databases">
        <title>Genetic variation in Jamaican populations of the coffee berry borer (Hypothenemus hampei).</title>
        <authorList>
            <person name="Errbii M."/>
            <person name="Myrie A."/>
        </authorList>
    </citation>
    <scope>NUCLEOTIDE SEQUENCE [LARGE SCALE GENOMIC DNA]</scope>
    <source>
        <strain evidence="3">JA-Hopewell-2020-01-JO</strain>
        <tissue evidence="3">Whole body</tissue>
    </source>
</reference>
<name>A0ABD1EHD2_HYPHA</name>
<keyword evidence="4" id="KW-1185">Reference proteome</keyword>
<dbReference type="InterPro" id="IPR029064">
    <property type="entry name" value="Ribosomal_eL30-like_sf"/>
</dbReference>
<gene>
    <name evidence="3" type="ORF">ABEB36_009725</name>
</gene>
<protein>
    <recommendedName>
        <fullName evidence="2">Ribosomal protein eL8/eL30/eS12/Gadd45 domain-containing protein</fullName>
    </recommendedName>
</protein>
<proteinExistence type="predicted"/>
<evidence type="ECO:0000259" key="2">
    <source>
        <dbReference type="Pfam" id="PF01248"/>
    </source>
</evidence>
<evidence type="ECO:0000256" key="1">
    <source>
        <dbReference type="SAM" id="MobiDB-lite"/>
    </source>
</evidence>
<dbReference type="InterPro" id="IPR042848">
    <property type="entry name" value="Rpp38"/>
</dbReference>
<dbReference type="AlphaFoldDB" id="A0ABD1EHD2"/>
<feature type="region of interest" description="Disordered" evidence="1">
    <location>
        <begin position="1"/>
        <end position="20"/>
    </location>
</feature>
<dbReference type="InterPro" id="IPR004038">
    <property type="entry name" value="Ribosomal_eL8/eL30/eS12/Gad45"/>
</dbReference>
<evidence type="ECO:0000313" key="4">
    <source>
        <dbReference type="Proteomes" id="UP001566132"/>
    </source>
</evidence>
<dbReference type="EMBL" id="JBDJPC010000007">
    <property type="protein sequence ID" value="KAL1494068.1"/>
    <property type="molecule type" value="Genomic_DNA"/>
</dbReference>
<organism evidence="3 4">
    <name type="scientific">Hypothenemus hampei</name>
    <name type="common">Coffee berry borer</name>
    <dbReference type="NCBI Taxonomy" id="57062"/>
    <lineage>
        <taxon>Eukaryota</taxon>
        <taxon>Metazoa</taxon>
        <taxon>Ecdysozoa</taxon>
        <taxon>Arthropoda</taxon>
        <taxon>Hexapoda</taxon>
        <taxon>Insecta</taxon>
        <taxon>Pterygota</taxon>
        <taxon>Neoptera</taxon>
        <taxon>Endopterygota</taxon>
        <taxon>Coleoptera</taxon>
        <taxon>Polyphaga</taxon>
        <taxon>Cucujiformia</taxon>
        <taxon>Curculionidae</taxon>
        <taxon>Scolytinae</taxon>
        <taxon>Hypothenemus</taxon>
    </lineage>
</organism>
<dbReference type="Gene3D" id="3.30.1330.30">
    <property type="match status" value="1"/>
</dbReference>
<sequence length="331" mass="38019">MAKEAPVLTKAQQKNSLRAKKTKTKAVVRNVLASPYSKYWPKITAEEATTLREILTNNLPKIVVSMEKIPWKEYKKISKSKRKPQNQKNDQELIAEKKQGLIFGVNDVTKALEKASVASVLITEDVQPRLMVEHLIEQSVLTLTPILVVPKLREILKTVCGFSSITIAFTKLKKYPMIQQVIENIYKNHPVPRNYIHFQKYLDTVNSSIIVIDDTLRDDDSVIYLDDTIGNDESKIKSFYLYRDSKQQRAFVPEKSSVPLEKHTFQSNSEDFVAFNVDNVNNEMPMQYECLKVKKTKGDSNRNKRKLDVIKTKKKGNKISKVKKKGFINNT</sequence>
<dbReference type="Pfam" id="PF01248">
    <property type="entry name" value="Ribosomal_L7Ae"/>
    <property type="match status" value="1"/>
</dbReference>
<accession>A0ABD1EHD2</accession>
<dbReference type="PANTHER" id="PTHR46948">
    <property type="entry name" value="RIBONUCLEASE P PROTEIN SUBUNIT P38"/>
    <property type="match status" value="1"/>
</dbReference>
<dbReference type="Proteomes" id="UP001566132">
    <property type="component" value="Unassembled WGS sequence"/>
</dbReference>
<evidence type="ECO:0000313" key="3">
    <source>
        <dbReference type="EMBL" id="KAL1494068.1"/>
    </source>
</evidence>